<reference evidence="1 2" key="1">
    <citation type="journal article" date="2024" name="G3 (Bethesda)">
        <title>Genome assembly of Hibiscus sabdariffa L. provides insights into metabolisms of medicinal natural products.</title>
        <authorList>
            <person name="Kim T."/>
        </authorList>
    </citation>
    <scope>NUCLEOTIDE SEQUENCE [LARGE SCALE GENOMIC DNA]</scope>
    <source>
        <strain evidence="1">TK-2024</strain>
        <tissue evidence="1">Old leaves</tissue>
    </source>
</reference>
<proteinExistence type="predicted"/>
<dbReference type="Proteomes" id="UP001396334">
    <property type="component" value="Unassembled WGS sequence"/>
</dbReference>
<name>A0ABR2TUJ8_9ROSI</name>
<accession>A0ABR2TUJ8</accession>
<protein>
    <submittedName>
        <fullName evidence="1">Uncharacterized protein</fullName>
    </submittedName>
</protein>
<evidence type="ECO:0000313" key="1">
    <source>
        <dbReference type="EMBL" id="KAK9041193.1"/>
    </source>
</evidence>
<evidence type="ECO:0000313" key="2">
    <source>
        <dbReference type="Proteomes" id="UP001396334"/>
    </source>
</evidence>
<sequence length="81" mass="9419">MILFHFGFIKYSQGSCELETEMIRETSSRPRKCCLHHIGRRSRNSSFFSYQKGSYTCSIKLIDIPMSNYINSGINKIFVLT</sequence>
<dbReference type="EMBL" id="JBBPBN010000004">
    <property type="protein sequence ID" value="KAK9041193.1"/>
    <property type="molecule type" value="Genomic_DNA"/>
</dbReference>
<organism evidence="1 2">
    <name type="scientific">Hibiscus sabdariffa</name>
    <name type="common">roselle</name>
    <dbReference type="NCBI Taxonomy" id="183260"/>
    <lineage>
        <taxon>Eukaryota</taxon>
        <taxon>Viridiplantae</taxon>
        <taxon>Streptophyta</taxon>
        <taxon>Embryophyta</taxon>
        <taxon>Tracheophyta</taxon>
        <taxon>Spermatophyta</taxon>
        <taxon>Magnoliopsida</taxon>
        <taxon>eudicotyledons</taxon>
        <taxon>Gunneridae</taxon>
        <taxon>Pentapetalae</taxon>
        <taxon>rosids</taxon>
        <taxon>malvids</taxon>
        <taxon>Malvales</taxon>
        <taxon>Malvaceae</taxon>
        <taxon>Malvoideae</taxon>
        <taxon>Hibiscus</taxon>
    </lineage>
</organism>
<keyword evidence="2" id="KW-1185">Reference proteome</keyword>
<gene>
    <name evidence="1" type="ORF">V6N11_016306</name>
</gene>
<comment type="caution">
    <text evidence="1">The sequence shown here is derived from an EMBL/GenBank/DDBJ whole genome shotgun (WGS) entry which is preliminary data.</text>
</comment>